<dbReference type="Gene3D" id="3.30.450.20">
    <property type="entry name" value="PAS domain"/>
    <property type="match status" value="1"/>
</dbReference>
<evidence type="ECO:0000256" key="5">
    <source>
        <dbReference type="SAM" id="Coils"/>
    </source>
</evidence>
<evidence type="ECO:0000313" key="10">
    <source>
        <dbReference type="EMBL" id="ALA57875.1"/>
    </source>
</evidence>
<dbReference type="RefSeq" id="WP_083447819.1">
    <property type="nucleotide sequence ID" value="NZ_CP011801.1"/>
</dbReference>
<dbReference type="Gene3D" id="3.40.50.150">
    <property type="entry name" value="Vaccinia Virus protein VP39"/>
    <property type="match status" value="1"/>
</dbReference>
<dbReference type="KEGG" id="nmv:NITMOv2_1448"/>
<dbReference type="InterPro" id="IPR009057">
    <property type="entry name" value="Homeodomain-like_sf"/>
</dbReference>
<dbReference type="NCBIfam" id="TIGR00229">
    <property type="entry name" value="sensory_box"/>
    <property type="match status" value="1"/>
</dbReference>
<reference evidence="10 11" key="1">
    <citation type="journal article" date="2015" name="Proc. Natl. Acad. Sci. U.S.A.">
        <title>Expanded metabolic versatility of ubiquitous nitrite-oxidizing bacteria from the genus Nitrospira.</title>
        <authorList>
            <person name="Koch H."/>
            <person name="Lucker S."/>
            <person name="Albertsen M."/>
            <person name="Kitzinger K."/>
            <person name="Herbold C."/>
            <person name="Spieck E."/>
            <person name="Nielsen P.H."/>
            <person name="Wagner M."/>
            <person name="Daims H."/>
        </authorList>
    </citation>
    <scope>NUCLEOTIDE SEQUENCE [LARGE SCALE GENOMIC DNA]</scope>
    <source>
        <strain evidence="10 11">NSP M-1</strain>
    </source>
</reference>
<name>A0A0K2GAA4_NITMO</name>
<dbReference type="GO" id="GO:0006355">
    <property type="term" value="P:regulation of DNA-templated transcription"/>
    <property type="evidence" value="ECO:0007669"/>
    <property type="project" value="InterPro"/>
</dbReference>
<protein>
    <recommendedName>
        <fullName evidence="12">PAS domain S-box protein</fullName>
    </recommendedName>
</protein>
<dbReference type="OrthoDB" id="9757640at2"/>
<dbReference type="Pfam" id="PF02954">
    <property type="entry name" value="HTH_8"/>
    <property type="match status" value="1"/>
</dbReference>
<dbReference type="SUPFAM" id="SSF53474">
    <property type="entry name" value="alpha/beta-Hydrolases"/>
    <property type="match status" value="1"/>
</dbReference>
<dbReference type="Gene3D" id="3.40.50.1820">
    <property type="entry name" value="alpha/beta hydrolase"/>
    <property type="match status" value="1"/>
</dbReference>
<keyword evidence="1" id="KW-0547">Nucleotide-binding</keyword>
<evidence type="ECO:0000259" key="7">
    <source>
        <dbReference type="PROSITE" id="PS50045"/>
    </source>
</evidence>
<dbReference type="InterPro" id="IPR013216">
    <property type="entry name" value="Methyltransf_11"/>
</dbReference>
<dbReference type="InterPro" id="IPR029063">
    <property type="entry name" value="SAM-dependent_MTases_sf"/>
</dbReference>
<dbReference type="CDD" id="cd00009">
    <property type="entry name" value="AAA"/>
    <property type="match status" value="1"/>
</dbReference>
<dbReference type="SUPFAM" id="SSF46689">
    <property type="entry name" value="Homeodomain-like"/>
    <property type="match status" value="1"/>
</dbReference>
<feature type="compositionally biased region" description="Pro residues" evidence="6">
    <location>
        <begin position="1668"/>
        <end position="1679"/>
    </location>
</feature>
<dbReference type="InterPro" id="IPR011006">
    <property type="entry name" value="CheY-like_superfamily"/>
</dbReference>
<keyword evidence="2" id="KW-0067">ATP-binding</keyword>
<dbReference type="PATRIC" id="fig|42253.5.peg.1417"/>
<dbReference type="STRING" id="42253.NITMOv2_1448"/>
<dbReference type="Gene3D" id="3.40.50.300">
    <property type="entry name" value="P-loop containing nucleotide triphosphate hydrolases"/>
    <property type="match status" value="1"/>
</dbReference>
<dbReference type="CDD" id="cd00130">
    <property type="entry name" value="PAS"/>
    <property type="match status" value="1"/>
</dbReference>
<dbReference type="Gene3D" id="3.40.50.2300">
    <property type="match status" value="1"/>
</dbReference>
<dbReference type="PROSITE" id="PS50045">
    <property type="entry name" value="SIGMA54_INTERACT_4"/>
    <property type="match status" value="1"/>
</dbReference>
<evidence type="ECO:0000313" key="11">
    <source>
        <dbReference type="Proteomes" id="UP000069205"/>
    </source>
</evidence>
<dbReference type="SUPFAM" id="SSF55785">
    <property type="entry name" value="PYP-like sensor domain (PAS domain)"/>
    <property type="match status" value="1"/>
</dbReference>
<evidence type="ECO:0000256" key="6">
    <source>
        <dbReference type="SAM" id="MobiDB-lite"/>
    </source>
</evidence>
<dbReference type="PROSITE" id="PS50112">
    <property type="entry name" value="PAS"/>
    <property type="match status" value="1"/>
</dbReference>
<sequence>MPEHEPLTVLLINDLGEEVKLVTLSFRGFFPGCRVEVAYSLDEALQWTPRADWHLILLEERLTASRDIPIVSELKRLAPYATLVLQTERSDSTAAIDALQAGADFLLYKKSPAFLTELMLYTKGAVETRRLRIGLERMQERYGRLADTVADVLYELDAEGRFVYLSPSITALLGYAPEELTGVPYSTVIPPDHLAGVRHRFDDRRTGARAARRIEIELAPKTTQGGRPPRIPAELSARGLYDPQRRYLGTVGILRDISRRREREQEIRRLERQLQEHERLVQAAQRLSSLSTLLQGPLNAVLSQSRQLLSAMREAKLDDQVESLLRQATEAVRRGEELARTARDTGAGDQTLQAILDGVLGSTTPPLLETDRIERRYGADLPPFTGDAELAARLFRTLLTHALRYLAAIGSRHRLRISTAAVGQDGAVLGQQPALVPSVQAAEFRISIEETDLPAAGETPPLEESGDLFEIYRWVRRLGGRLDFQAPVSGRLSMTLWLPVGRGPDRTGGAGEPAPPTPVIDTSPEPSGSPQVARPSEAATPPKPAGPLPDRRRTVRVSVHLPATVTIGSVTYEGTVDWLGPGGAGLHIAHALPPFNVDEQPAYVILKTAAGLLELQATAYDRGRSAAGAAPQQAVSHLALRFTEPGEVERKVLASLIEEARERTLPLTMEVLLSLPEDRPTRPAPAEGDVRGQDHREALRVRVALPARVEPAGLDAAAQRPLALLVNLSRSGAALQMKDAPGAVGERLFLHFSAAGRPRAHEPEAPEAVLSAEIVWTAPDPAAPSELRPAPSQPGRRIGVRFVRLTPFAERDINRVVAQHSGSSMDLEGIAGRSSIVSARRECRNPRRQVIAVTDDHARHQISPATPVVVLVPGFGKTQTDYLPLAFFLAANRLRVLRYDHTNHVGQSDGDMLQTTLRGMQVDLEQVLDFARTTWPSAPLTVVAEDVGARVALKAAGMPGAGGRLLLVNPLLDLEGALRATYRHDVVADHEQGLRRGAANLWGLNVNLDHFLDDARAGDYRTLVDSAADLAALQNPPVVFTTPHPAEPARGQLEPSLRGLAGAPAVVALGAELSSAYPDSGERHRAAFQILYKHISASSQPPRAADEFRDAPLREIHRQSQLEQERLRLRHHVSQSTREALWVAHEAQLPQLGNLHDYWVLREQLYRLSLPLEPGAKILDIGCGQGDVARAMLTNRAYALAHRSGPPQAPLRYIGLGHSPDSVAAAQHAVDALQRELATTFAPAIPPGWLLDAGWISYEWDSALPFADGSFDRIVSHLSLCFSPSPLRILRDAWRVVAPHGMLLVTCLQPQTDLTTLYRRHLRAAGHDEFSAPVQILLHYLGRLREAIRHGLLHRYEREALNTLMIHAGAAPLLIRPVFGGTGKELVAKALHYNSARRERPFVALNCAALPETLIESELFGHEKGSFTDATARRVGQFELANSGTLFLDEIGDLSPMTQAKLLRVLQEREFTRIGGVQPIKVDVRIVAATNKNLDELVRKGQFREDLYYRINVIALYLPPLRDRGEDVPLLAKHFLAKRIEEEKRPPIEFAKDALELLTRYPWPGNVREMENIVEQAFIWSQNASHITPEHLPAILKSDSRSSSLRDDTLAGRMSLEKAVMEFEREIIQDALKRTNYVQTHAANLLGISRRMLKYRMDTLGIGRPDNGPQPEPEPMVQE</sequence>
<dbReference type="Pfam" id="PF08241">
    <property type="entry name" value="Methyltransf_11"/>
    <property type="match status" value="1"/>
</dbReference>
<feature type="region of interest" description="Disordered" evidence="6">
    <location>
        <begin position="503"/>
        <end position="554"/>
    </location>
</feature>
<dbReference type="SUPFAM" id="SSF53335">
    <property type="entry name" value="S-adenosyl-L-methionine-dependent methyltransferases"/>
    <property type="match status" value="1"/>
</dbReference>
<dbReference type="InterPro" id="IPR000700">
    <property type="entry name" value="PAS-assoc_C"/>
</dbReference>
<keyword evidence="5" id="KW-0175">Coiled coil</keyword>
<dbReference type="GO" id="GO:0043565">
    <property type="term" value="F:sequence-specific DNA binding"/>
    <property type="evidence" value="ECO:0007669"/>
    <property type="project" value="InterPro"/>
</dbReference>
<evidence type="ECO:0000256" key="1">
    <source>
        <dbReference type="ARBA" id="ARBA00022741"/>
    </source>
</evidence>
<dbReference type="Gene3D" id="1.10.8.60">
    <property type="match status" value="1"/>
</dbReference>
<dbReference type="Proteomes" id="UP000069205">
    <property type="component" value="Chromosome"/>
</dbReference>
<dbReference type="FunFam" id="3.40.50.300:FF:000006">
    <property type="entry name" value="DNA-binding transcriptional regulator NtrC"/>
    <property type="match status" value="1"/>
</dbReference>
<dbReference type="GO" id="GO:0008757">
    <property type="term" value="F:S-adenosylmethionine-dependent methyltransferase activity"/>
    <property type="evidence" value="ECO:0007669"/>
    <property type="project" value="InterPro"/>
</dbReference>
<feature type="domain" description="Sigma-54 factor interaction" evidence="7">
    <location>
        <begin position="1371"/>
        <end position="1579"/>
    </location>
</feature>
<evidence type="ECO:0000256" key="3">
    <source>
        <dbReference type="ARBA" id="ARBA00023015"/>
    </source>
</evidence>
<dbReference type="PANTHER" id="PTHR32071">
    <property type="entry name" value="TRANSCRIPTIONAL REGULATORY PROTEIN"/>
    <property type="match status" value="1"/>
</dbReference>
<dbReference type="SMART" id="SM00091">
    <property type="entry name" value="PAS"/>
    <property type="match status" value="1"/>
</dbReference>
<proteinExistence type="predicted"/>
<dbReference type="Pfam" id="PF12146">
    <property type="entry name" value="Hydrolase_4"/>
    <property type="match status" value="1"/>
</dbReference>
<keyword evidence="4" id="KW-0804">Transcription</keyword>
<dbReference type="PROSITE" id="PS50113">
    <property type="entry name" value="PAC"/>
    <property type="match status" value="1"/>
</dbReference>
<evidence type="ECO:0000256" key="4">
    <source>
        <dbReference type="ARBA" id="ARBA00023163"/>
    </source>
</evidence>
<feature type="coiled-coil region" evidence="5">
    <location>
        <begin position="260"/>
        <end position="290"/>
    </location>
</feature>
<dbReference type="Pfam" id="PF00158">
    <property type="entry name" value="Sigma54_activat"/>
    <property type="match status" value="1"/>
</dbReference>
<dbReference type="CDD" id="cd02440">
    <property type="entry name" value="AdoMet_MTases"/>
    <property type="match status" value="1"/>
</dbReference>
<dbReference type="GO" id="GO:0005524">
    <property type="term" value="F:ATP binding"/>
    <property type="evidence" value="ECO:0007669"/>
    <property type="project" value="UniProtKB-KW"/>
</dbReference>
<feature type="region of interest" description="Disordered" evidence="6">
    <location>
        <begin position="1660"/>
        <end position="1679"/>
    </location>
</feature>
<keyword evidence="11" id="KW-1185">Reference proteome</keyword>
<dbReference type="PANTHER" id="PTHR32071:SF113">
    <property type="entry name" value="ALGINATE BIOSYNTHESIS TRANSCRIPTIONAL REGULATORY PROTEIN ALGB"/>
    <property type="match status" value="1"/>
</dbReference>
<dbReference type="Gene3D" id="1.10.10.60">
    <property type="entry name" value="Homeodomain-like"/>
    <property type="match status" value="1"/>
</dbReference>
<dbReference type="PRINTS" id="PR01590">
    <property type="entry name" value="HTHFIS"/>
</dbReference>
<evidence type="ECO:0008006" key="12">
    <source>
        <dbReference type="Google" id="ProtNLM"/>
    </source>
</evidence>
<dbReference type="GO" id="GO:0035438">
    <property type="term" value="F:cyclic-di-GMP binding"/>
    <property type="evidence" value="ECO:0007669"/>
    <property type="project" value="InterPro"/>
</dbReference>
<dbReference type="Pfam" id="PF25601">
    <property type="entry name" value="AAA_lid_14"/>
    <property type="match status" value="1"/>
</dbReference>
<dbReference type="InterPro" id="IPR013656">
    <property type="entry name" value="PAS_4"/>
</dbReference>
<dbReference type="InterPro" id="IPR000014">
    <property type="entry name" value="PAS"/>
</dbReference>
<dbReference type="InterPro" id="IPR035965">
    <property type="entry name" value="PAS-like_dom_sf"/>
</dbReference>
<dbReference type="InterPro" id="IPR029058">
    <property type="entry name" value="AB_hydrolase_fold"/>
</dbReference>
<dbReference type="SUPFAM" id="SSF52540">
    <property type="entry name" value="P-loop containing nucleoside triphosphate hydrolases"/>
    <property type="match status" value="1"/>
</dbReference>
<evidence type="ECO:0000259" key="9">
    <source>
        <dbReference type="PROSITE" id="PS50113"/>
    </source>
</evidence>
<dbReference type="InterPro" id="IPR002078">
    <property type="entry name" value="Sigma_54_int"/>
</dbReference>
<feature type="domain" description="PAS" evidence="8">
    <location>
        <begin position="138"/>
        <end position="208"/>
    </location>
</feature>
<gene>
    <name evidence="10" type="ORF">NITMOv2_1448</name>
</gene>
<feature type="domain" description="PAC" evidence="9">
    <location>
        <begin position="212"/>
        <end position="269"/>
    </location>
</feature>
<keyword evidence="3" id="KW-0805">Transcription regulation</keyword>
<dbReference type="InterPro" id="IPR002197">
    <property type="entry name" value="HTH_Fis"/>
</dbReference>
<evidence type="ECO:0000256" key="2">
    <source>
        <dbReference type="ARBA" id="ARBA00022840"/>
    </source>
</evidence>
<dbReference type="InterPro" id="IPR027417">
    <property type="entry name" value="P-loop_NTPase"/>
</dbReference>
<organism evidence="10 11">
    <name type="scientific">Nitrospira moscoviensis</name>
    <dbReference type="NCBI Taxonomy" id="42253"/>
    <lineage>
        <taxon>Bacteria</taxon>
        <taxon>Pseudomonadati</taxon>
        <taxon>Nitrospirota</taxon>
        <taxon>Nitrospiria</taxon>
        <taxon>Nitrospirales</taxon>
        <taxon>Nitrospiraceae</taxon>
        <taxon>Nitrospira</taxon>
    </lineage>
</organism>
<dbReference type="SUPFAM" id="SSF52172">
    <property type="entry name" value="CheY-like"/>
    <property type="match status" value="1"/>
</dbReference>
<dbReference type="Pfam" id="PF08448">
    <property type="entry name" value="PAS_4"/>
    <property type="match status" value="1"/>
</dbReference>
<dbReference type="EMBL" id="CP011801">
    <property type="protein sequence ID" value="ALA57875.1"/>
    <property type="molecule type" value="Genomic_DNA"/>
</dbReference>
<accession>A0A0K2GAA4</accession>
<dbReference type="InterPro" id="IPR009875">
    <property type="entry name" value="PilZ_domain"/>
</dbReference>
<dbReference type="InterPro" id="IPR058031">
    <property type="entry name" value="AAA_lid_NorR"/>
</dbReference>
<dbReference type="Pfam" id="PF07238">
    <property type="entry name" value="PilZ"/>
    <property type="match status" value="1"/>
</dbReference>
<evidence type="ECO:0000259" key="8">
    <source>
        <dbReference type="PROSITE" id="PS50112"/>
    </source>
</evidence>
<dbReference type="SUPFAM" id="SSF141371">
    <property type="entry name" value="PilZ domain-like"/>
    <property type="match status" value="1"/>
</dbReference>
<dbReference type="InterPro" id="IPR022742">
    <property type="entry name" value="Hydrolase_4"/>
</dbReference>